<dbReference type="EMBL" id="JBHSTT010000094">
    <property type="protein sequence ID" value="MFC6392109.1"/>
    <property type="molecule type" value="Genomic_DNA"/>
</dbReference>
<accession>A0ABW1WUY1</accession>
<organism evidence="1 2">
    <name type="scientific">Methylorubrum zatmanii</name>
    <dbReference type="NCBI Taxonomy" id="29429"/>
    <lineage>
        <taxon>Bacteria</taxon>
        <taxon>Pseudomonadati</taxon>
        <taxon>Pseudomonadota</taxon>
        <taxon>Alphaproteobacteria</taxon>
        <taxon>Hyphomicrobiales</taxon>
        <taxon>Methylobacteriaceae</taxon>
        <taxon>Methylorubrum</taxon>
    </lineage>
</organism>
<name>A0ABW1WUY1_9HYPH</name>
<protein>
    <submittedName>
        <fullName evidence="1">Uncharacterized protein</fullName>
    </submittedName>
</protein>
<comment type="caution">
    <text evidence="1">The sequence shown here is derived from an EMBL/GenBank/DDBJ whole genome shotgun (WGS) entry which is preliminary data.</text>
</comment>
<dbReference type="RefSeq" id="WP_192284368.1">
    <property type="nucleotide sequence ID" value="NZ_JBHSTT010000094.1"/>
</dbReference>
<keyword evidence="2" id="KW-1185">Reference proteome</keyword>
<sequence>MSPAIEDDIEHLVPSGKITWMFTDYSGDLPFADHKTPGELDDVTGLGIAVHIDTNGAAPGRCAATVRLSLHMT</sequence>
<proteinExistence type="predicted"/>
<dbReference type="Proteomes" id="UP001596237">
    <property type="component" value="Unassembled WGS sequence"/>
</dbReference>
<evidence type="ECO:0000313" key="2">
    <source>
        <dbReference type="Proteomes" id="UP001596237"/>
    </source>
</evidence>
<gene>
    <name evidence="1" type="ORF">ACFQDP_22655</name>
</gene>
<reference evidence="2" key="1">
    <citation type="journal article" date="2019" name="Int. J. Syst. Evol. Microbiol.">
        <title>The Global Catalogue of Microorganisms (GCM) 10K type strain sequencing project: providing services to taxonomists for standard genome sequencing and annotation.</title>
        <authorList>
            <consortium name="The Broad Institute Genomics Platform"/>
            <consortium name="The Broad Institute Genome Sequencing Center for Infectious Disease"/>
            <person name="Wu L."/>
            <person name="Ma J."/>
        </authorList>
    </citation>
    <scope>NUCLEOTIDE SEQUENCE [LARGE SCALE GENOMIC DNA]</scope>
    <source>
        <strain evidence="2">CCUG 36916</strain>
    </source>
</reference>
<evidence type="ECO:0000313" key="1">
    <source>
        <dbReference type="EMBL" id="MFC6392109.1"/>
    </source>
</evidence>